<dbReference type="SUPFAM" id="SSF53850">
    <property type="entry name" value="Periplasmic binding protein-like II"/>
    <property type="match status" value="1"/>
</dbReference>
<evidence type="ECO:0000256" key="2">
    <source>
        <dbReference type="ARBA" id="ARBA00022448"/>
    </source>
</evidence>
<dbReference type="PANTHER" id="PTHR30193">
    <property type="entry name" value="ABC TRANSPORTER PERMEASE PROTEIN"/>
    <property type="match status" value="1"/>
</dbReference>
<reference evidence="9" key="1">
    <citation type="journal article" date="2017" name="ISME J.">
        <title>Energy and carbon metabolisms in a deep terrestrial subsurface fluid microbial community.</title>
        <authorList>
            <person name="Momper L."/>
            <person name="Jungbluth S.P."/>
            <person name="Lee M.D."/>
            <person name="Amend J.P."/>
        </authorList>
    </citation>
    <scope>NUCLEOTIDE SEQUENCE [LARGE SCALE GENOMIC DNA]</scope>
    <source>
        <strain evidence="9">SURF_5</strain>
    </source>
</reference>
<comment type="caution">
    <text evidence="9">The sequence shown here is derived from an EMBL/GenBank/DDBJ whole genome shotgun (WGS) entry which is preliminary data.</text>
</comment>
<evidence type="ECO:0000256" key="1">
    <source>
        <dbReference type="ARBA" id="ARBA00004651"/>
    </source>
</evidence>
<feature type="domain" description="ABC transmembrane type-1" evidence="8">
    <location>
        <begin position="543"/>
        <end position="756"/>
    </location>
</feature>
<feature type="transmembrane region" description="Helical" evidence="7">
    <location>
        <begin position="581"/>
        <end position="600"/>
    </location>
</feature>
<evidence type="ECO:0000256" key="4">
    <source>
        <dbReference type="ARBA" id="ARBA00022692"/>
    </source>
</evidence>
<dbReference type="PROSITE" id="PS50928">
    <property type="entry name" value="ABC_TM1"/>
    <property type="match status" value="1"/>
</dbReference>
<dbReference type="Gene3D" id="3.40.190.10">
    <property type="entry name" value="Periplasmic binding protein-like II"/>
    <property type="match status" value="1"/>
</dbReference>
<reference evidence="9" key="2">
    <citation type="submission" date="2018-03" db="EMBL/GenBank/DDBJ databases">
        <authorList>
            <person name="Keele B.F."/>
        </authorList>
    </citation>
    <scope>NUCLEOTIDE SEQUENCE</scope>
    <source>
        <strain evidence="9">SURF_5</strain>
    </source>
</reference>
<evidence type="ECO:0000259" key="8">
    <source>
        <dbReference type="PROSITE" id="PS50928"/>
    </source>
</evidence>
<dbReference type="EMBL" id="QZKU01000101">
    <property type="protein sequence ID" value="RJP18448.1"/>
    <property type="molecule type" value="Genomic_DNA"/>
</dbReference>
<protein>
    <submittedName>
        <fullName evidence="9">Extracellular solute-binding protein</fullName>
    </submittedName>
</protein>
<dbReference type="InterPro" id="IPR000515">
    <property type="entry name" value="MetI-like"/>
</dbReference>
<dbReference type="GO" id="GO:0005886">
    <property type="term" value="C:plasma membrane"/>
    <property type="evidence" value="ECO:0007669"/>
    <property type="project" value="UniProtKB-SubCell"/>
</dbReference>
<dbReference type="SUPFAM" id="SSF161098">
    <property type="entry name" value="MetI-like"/>
    <property type="match status" value="1"/>
</dbReference>
<proteinExistence type="predicted"/>
<feature type="transmembrane region" description="Helical" evidence="7">
    <location>
        <begin position="689"/>
        <end position="708"/>
    </location>
</feature>
<dbReference type="InterPro" id="IPR035906">
    <property type="entry name" value="MetI-like_sf"/>
</dbReference>
<dbReference type="AlphaFoldDB" id="A0A3A4NAH5"/>
<keyword evidence="4 7" id="KW-0812">Transmembrane</keyword>
<evidence type="ECO:0000256" key="3">
    <source>
        <dbReference type="ARBA" id="ARBA00022475"/>
    </source>
</evidence>
<dbReference type="CDD" id="cd06261">
    <property type="entry name" value="TM_PBP2"/>
    <property type="match status" value="1"/>
</dbReference>
<dbReference type="InterPro" id="IPR051393">
    <property type="entry name" value="ABC_transporter_permease"/>
</dbReference>
<gene>
    <name evidence="9" type="ORF">C4520_14440</name>
</gene>
<feature type="transmembrane region" description="Helical" evidence="7">
    <location>
        <begin position="458"/>
        <end position="476"/>
    </location>
</feature>
<dbReference type="Pfam" id="PF13416">
    <property type="entry name" value="SBP_bac_8"/>
    <property type="match status" value="1"/>
</dbReference>
<accession>A0A3A4NAH5</accession>
<evidence type="ECO:0000256" key="5">
    <source>
        <dbReference type="ARBA" id="ARBA00022989"/>
    </source>
</evidence>
<dbReference type="Proteomes" id="UP000265882">
    <property type="component" value="Unassembled WGS sequence"/>
</dbReference>
<dbReference type="Gene3D" id="1.10.3720.10">
    <property type="entry name" value="MetI-like"/>
    <property type="match status" value="1"/>
</dbReference>
<feature type="transmembrane region" description="Helical" evidence="7">
    <location>
        <begin position="547"/>
        <end position="569"/>
    </location>
</feature>
<keyword evidence="2" id="KW-0813">Transport</keyword>
<keyword evidence="6 7" id="KW-0472">Membrane</keyword>
<feature type="transmembrane region" description="Helical" evidence="7">
    <location>
        <begin position="488"/>
        <end position="509"/>
    </location>
</feature>
<keyword evidence="5 7" id="KW-1133">Transmembrane helix</keyword>
<keyword evidence="3" id="KW-1003">Cell membrane</keyword>
<evidence type="ECO:0000256" key="7">
    <source>
        <dbReference type="SAM" id="Phobius"/>
    </source>
</evidence>
<organism evidence="9">
    <name type="scientific">Abyssobacteria bacterium (strain SURF_5)</name>
    <dbReference type="NCBI Taxonomy" id="2093360"/>
    <lineage>
        <taxon>Bacteria</taxon>
        <taxon>Pseudomonadati</taxon>
        <taxon>Candidatus Hydrogenedentota</taxon>
        <taxon>Candidatus Abyssobacteria</taxon>
    </lineage>
</organism>
<dbReference type="InterPro" id="IPR006059">
    <property type="entry name" value="SBP"/>
</dbReference>
<evidence type="ECO:0000313" key="9">
    <source>
        <dbReference type="EMBL" id="RJP18448.1"/>
    </source>
</evidence>
<feature type="transmembrane region" description="Helical" evidence="7">
    <location>
        <begin position="606"/>
        <end position="625"/>
    </location>
</feature>
<comment type="subcellular location">
    <subcellularLocation>
        <location evidence="1">Cell membrane</location>
        <topology evidence="1">Multi-pass membrane protein</topology>
    </subcellularLocation>
</comment>
<dbReference type="GO" id="GO:0055085">
    <property type="term" value="P:transmembrane transport"/>
    <property type="evidence" value="ECO:0007669"/>
    <property type="project" value="InterPro"/>
</dbReference>
<feature type="transmembrane region" description="Helical" evidence="7">
    <location>
        <begin position="735"/>
        <end position="760"/>
    </location>
</feature>
<dbReference type="PANTHER" id="PTHR30193:SF37">
    <property type="entry name" value="INNER MEMBRANE ABC TRANSPORTER PERMEASE PROTEIN YCJO"/>
    <property type="match status" value="1"/>
</dbReference>
<evidence type="ECO:0000256" key="6">
    <source>
        <dbReference type="ARBA" id="ARBA00023136"/>
    </source>
</evidence>
<name>A0A3A4NAH5_ABYX5</name>
<sequence length="766" mass="85272">MLSFIRTARKIRPRRSSFLLFRPSFLFMLIVCLLSASALLSCGKKQNPLTIKIWEYPRWREDDQSVDRFYWIKQQITEFERLHPGVSIELTELTWEHGEDKKKIAITAGVGPDIITGVLPVQLIEGGFIESIDDHLTQEDRSDFLAPALESFTYNGRLYGVPWYVTGSVLFANLDLLEQCKLELPRDGWNHPEFLEFTRRLTRCGGDGRSDAAGFAFLLRPGDTGVWPFLFPDGMALDEQILPRGLGDAANATFLYNLVHAARVAPADCAAWDAETLWQRFVAQKNIAIAPLGIWAVPRLHALGDFRFDVLPYPAPSGNETAARAFIGTSGFVVLRQDDPQKRRLCIEFAKFLVRPDAQRDLRTYGVIPSRLSAGTIYADDAVMSKVQRILSAGQTVPRHAQWAKIDEKYQRELQLAFLGEKSLMSAVASGGKEIEALIKTAHERQAPEGSKASFKSVAIATAALFCAILPVLYLVRRRLESLSAYAFLFPALAIFAVFLLFPLVWVLLLTFQDFTFAQARPSWVGFRNLAAAVNDPVFRQAAINTLVYTVVVVPVNVVSALVVASLICPLSNRVRGFFRGAYYLPGVASVVVLTMAWRWMFNESFGILNAGLGFFGLPGVHWLTDSRIALWSVILTSIARPPGGPVLIYLAALDAIPKSLYDAGELDGASAFSKWWHLTLPLLRPTTLFLALTITIASFQVFTQVFILTDGGPGYATEVVAHRIYTAAIRDFEFGVAAAMSVLLFAIIMLASIVQYRFFRSDVEY</sequence>